<comment type="caution">
    <text evidence="1">The sequence shown here is derived from an EMBL/GenBank/DDBJ whole genome shotgun (WGS) entry which is preliminary data.</text>
</comment>
<dbReference type="EMBL" id="JTDY01004275">
    <property type="protein sequence ID" value="KOB68350.1"/>
    <property type="molecule type" value="Genomic_DNA"/>
</dbReference>
<organism evidence="1 2">
    <name type="scientific">Operophtera brumata</name>
    <name type="common">Winter moth</name>
    <name type="synonym">Phalaena brumata</name>
    <dbReference type="NCBI Taxonomy" id="104452"/>
    <lineage>
        <taxon>Eukaryota</taxon>
        <taxon>Metazoa</taxon>
        <taxon>Ecdysozoa</taxon>
        <taxon>Arthropoda</taxon>
        <taxon>Hexapoda</taxon>
        <taxon>Insecta</taxon>
        <taxon>Pterygota</taxon>
        <taxon>Neoptera</taxon>
        <taxon>Endopterygota</taxon>
        <taxon>Lepidoptera</taxon>
        <taxon>Glossata</taxon>
        <taxon>Ditrysia</taxon>
        <taxon>Geometroidea</taxon>
        <taxon>Geometridae</taxon>
        <taxon>Larentiinae</taxon>
        <taxon>Operophtera</taxon>
    </lineage>
</organism>
<evidence type="ECO:0000313" key="2">
    <source>
        <dbReference type="Proteomes" id="UP000037510"/>
    </source>
</evidence>
<feature type="non-terminal residue" evidence="1">
    <location>
        <position position="1"/>
    </location>
</feature>
<reference evidence="1 2" key="1">
    <citation type="journal article" date="2015" name="Genome Biol. Evol.">
        <title>The genome of winter moth (Operophtera brumata) provides a genomic perspective on sexual dimorphism and phenology.</title>
        <authorList>
            <person name="Derks M.F."/>
            <person name="Smit S."/>
            <person name="Salis L."/>
            <person name="Schijlen E."/>
            <person name="Bossers A."/>
            <person name="Mateman C."/>
            <person name="Pijl A.S."/>
            <person name="de Ridder D."/>
            <person name="Groenen M.A."/>
            <person name="Visser M.E."/>
            <person name="Megens H.J."/>
        </authorList>
    </citation>
    <scope>NUCLEOTIDE SEQUENCE [LARGE SCALE GENOMIC DNA]</scope>
    <source>
        <strain evidence="1">WM2013NL</strain>
        <tissue evidence="1">Head and thorax</tissue>
    </source>
</reference>
<dbReference type="AlphaFoldDB" id="A0A0L7KYX4"/>
<sequence length="119" mass="13208">KWHISASLDHNEVELLSHKNPIISVVEENGHVVYEHVLRSEGAVHKVMTLVCSENGASFGPCVSFGVKTRTATKQRWLGLRLCDESEDEMDEPSAAKRPSVLTIDRAAFLLLRSPNLNS</sequence>
<proteinExistence type="predicted"/>
<feature type="non-terminal residue" evidence="1">
    <location>
        <position position="119"/>
    </location>
</feature>
<evidence type="ECO:0000313" key="1">
    <source>
        <dbReference type="EMBL" id="KOB68350.1"/>
    </source>
</evidence>
<gene>
    <name evidence="1" type="ORF">OBRU01_16665</name>
</gene>
<keyword evidence="2" id="KW-1185">Reference proteome</keyword>
<name>A0A0L7KYX4_OPEBR</name>
<protein>
    <submittedName>
        <fullName evidence="1">Peptidase M3A and M3B thimet/oligopeptidase F</fullName>
    </submittedName>
</protein>
<accession>A0A0L7KYX4</accession>
<dbReference type="Proteomes" id="UP000037510">
    <property type="component" value="Unassembled WGS sequence"/>
</dbReference>